<feature type="transmembrane region" description="Helical" evidence="1">
    <location>
        <begin position="31"/>
        <end position="50"/>
    </location>
</feature>
<evidence type="ECO:0000313" key="2">
    <source>
        <dbReference type="EMBL" id="ALC83223.1"/>
    </source>
</evidence>
<sequence length="61" mass="6772">MTKYHIIGYCSFILALLLLLFNFFDSTIGKILFGLSVGAGIKFVTDGVLFKSGLLKKKNKK</sequence>
<dbReference type="STRING" id="1441095.AM592_17900"/>
<keyword evidence="1" id="KW-1133">Transmembrane helix</keyword>
<protein>
    <submittedName>
        <fullName evidence="2">Uncharacterized protein</fullName>
    </submittedName>
</protein>
<name>A0A0M4FT87_9BACI</name>
<keyword evidence="1" id="KW-0472">Membrane</keyword>
<evidence type="ECO:0000256" key="1">
    <source>
        <dbReference type="SAM" id="Phobius"/>
    </source>
</evidence>
<proteinExistence type="predicted"/>
<accession>A0A0M4FT87</accession>
<gene>
    <name evidence="2" type="ORF">AM592_17900</name>
</gene>
<dbReference type="PATRIC" id="fig|1441095.3.peg.3965"/>
<feature type="transmembrane region" description="Helical" evidence="1">
    <location>
        <begin position="6"/>
        <end position="24"/>
    </location>
</feature>
<keyword evidence="3" id="KW-1185">Reference proteome</keyword>
<reference evidence="2 3" key="2">
    <citation type="journal article" date="2016" name="Int. J. Syst. Evol. Microbiol.">
        <title>Bacillus gobiensis sp. nov., isolated from a soil sample.</title>
        <authorList>
            <person name="Liu B."/>
            <person name="Liu G.H."/>
            <person name="Cetin S."/>
            <person name="Schumann P."/>
            <person name="Pan Z.Z."/>
            <person name="Chen Q.Q."/>
        </authorList>
    </citation>
    <scope>NUCLEOTIDE SEQUENCE [LARGE SCALE GENOMIC DNA]</scope>
    <source>
        <strain evidence="2 3">FJAT-4402</strain>
    </source>
</reference>
<reference evidence="3" key="1">
    <citation type="submission" date="2015-08" db="EMBL/GenBank/DDBJ databases">
        <title>Genome sequencing project for genomic taxonomy and phylogenomics of Bacillus-like bacteria.</title>
        <authorList>
            <person name="Liu B."/>
            <person name="Wang J."/>
            <person name="Zhu Y."/>
            <person name="Liu G."/>
            <person name="Chen Q."/>
            <person name="Chen Z."/>
            <person name="Lan J."/>
            <person name="Che J."/>
            <person name="Ge C."/>
            <person name="Shi H."/>
            <person name="Pan Z."/>
            <person name="Liu X."/>
        </authorList>
    </citation>
    <scope>NUCLEOTIDE SEQUENCE [LARGE SCALE GENOMIC DNA]</scope>
    <source>
        <strain evidence="3">FJAT-4402</strain>
    </source>
</reference>
<organism evidence="2 3">
    <name type="scientific">Bacillus gobiensis</name>
    <dbReference type="NCBI Taxonomy" id="1441095"/>
    <lineage>
        <taxon>Bacteria</taxon>
        <taxon>Bacillati</taxon>
        <taxon>Bacillota</taxon>
        <taxon>Bacilli</taxon>
        <taxon>Bacillales</taxon>
        <taxon>Bacillaceae</taxon>
        <taxon>Bacillus</taxon>
    </lineage>
</organism>
<evidence type="ECO:0000313" key="3">
    <source>
        <dbReference type="Proteomes" id="UP000067625"/>
    </source>
</evidence>
<dbReference type="EMBL" id="CP012600">
    <property type="protein sequence ID" value="ALC83223.1"/>
    <property type="molecule type" value="Genomic_DNA"/>
</dbReference>
<dbReference type="Proteomes" id="UP000067625">
    <property type="component" value="Chromosome"/>
</dbReference>
<keyword evidence="1" id="KW-0812">Transmembrane</keyword>
<dbReference type="AlphaFoldDB" id="A0A0M4FT87"/>